<dbReference type="EMBL" id="UGUY01000001">
    <property type="protein sequence ID" value="SUD66702.1"/>
    <property type="molecule type" value="Genomic_DNA"/>
</dbReference>
<evidence type="ECO:0000313" key="3">
    <source>
        <dbReference type="Proteomes" id="UP000254602"/>
    </source>
</evidence>
<organism evidence="2 3">
    <name type="scientific">Pseudomonas putida</name>
    <name type="common">Arthrobacter siderocapsulatus</name>
    <dbReference type="NCBI Taxonomy" id="303"/>
    <lineage>
        <taxon>Bacteria</taxon>
        <taxon>Pseudomonadati</taxon>
        <taxon>Pseudomonadota</taxon>
        <taxon>Gammaproteobacteria</taxon>
        <taxon>Pseudomonadales</taxon>
        <taxon>Pseudomonadaceae</taxon>
        <taxon>Pseudomonas</taxon>
    </lineage>
</organism>
<accession>A0A379KFH0</accession>
<name>A0A379KFH0_PSEPU</name>
<feature type="region of interest" description="Disordered" evidence="1">
    <location>
        <begin position="1"/>
        <end position="20"/>
    </location>
</feature>
<dbReference type="Proteomes" id="UP000254602">
    <property type="component" value="Unassembled WGS sequence"/>
</dbReference>
<feature type="compositionally biased region" description="Polar residues" evidence="1">
    <location>
        <begin position="1"/>
        <end position="14"/>
    </location>
</feature>
<sequence length="152" mass="16828">MQDNQVQNSSNTADTKLPEGVFPPMKGYTNQELATAACQSVDKVFKENNIDPTLARESLFDLFNHLTAAYQANDVDYQISTWYQKPYNDPSARTESVKAMAKEFNALTIRAAGDALIKSPLGNMSRDFQRSYLQSAGLGVQNLIETLNKPGT</sequence>
<evidence type="ECO:0000256" key="1">
    <source>
        <dbReference type="SAM" id="MobiDB-lite"/>
    </source>
</evidence>
<reference evidence="2 3" key="1">
    <citation type="submission" date="2018-06" db="EMBL/GenBank/DDBJ databases">
        <authorList>
            <consortium name="Pathogen Informatics"/>
            <person name="Doyle S."/>
        </authorList>
    </citation>
    <scope>NUCLEOTIDE SEQUENCE [LARGE SCALE GENOMIC DNA]</scope>
    <source>
        <strain evidence="2 3">NCTC7914</strain>
    </source>
</reference>
<gene>
    <name evidence="2" type="ORF">NCTC7914_00764</name>
</gene>
<protein>
    <submittedName>
        <fullName evidence="2">Uncharacterized protein</fullName>
    </submittedName>
</protein>
<proteinExistence type="predicted"/>
<evidence type="ECO:0000313" key="2">
    <source>
        <dbReference type="EMBL" id="SUD66702.1"/>
    </source>
</evidence>
<dbReference type="AlphaFoldDB" id="A0A379KFH0"/>